<protein>
    <submittedName>
        <fullName evidence="3">Uncharacterized protein LOC116413080</fullName>
    </submittedName>
</protein>
<evidence type="ECO:0000313" key="3">
    <source>
        <dbReference type="RefSeq" id="XP_031765910.2"/>
    </source>
</evidence>
<feature type="compositionally biased region" description="Basic residues" evidence="1">
    <location>
        <begin position="84"/>
        <end position="97"/>
    </location>
</feature>
<keyword evidence="2" id="KW-1185">Reference proteome</keyword>
<evidence type="ECO:0000313" key="2">
    <source>
        <dbReference type="Proteomes" id="UP001652740"/>
    </source>
</evidence>
<dbReference type="GeneID" id="116413080"/>
<dbReference type="KEGG" id="gmw:116413080"/>
<organism evidence="2 3">
    <name type="scientific">Galleria mellonella</name>
    <name type="common">Greater wax moth</name>
    <dbReference type="NCBI Taxonomy" id="7137"/>
    <lineage>
        <taxon>Eukaryota</taxon>
        <taxon>Metazoa</taxon>
        <taxon>Ecdysozoa</taxon>
        <taxon>Arthropoda</taxon>
        <taxon>Hexapoda</taxon>
        <taxon>Insecta</taxon>
        <taxon>Pterygota</taxon>
        <taxon>Neoptera</taxon>
        <taxon>Endopterygota</taxon>
        <taxon>Lepidoptera</taxon>
        <taxon>Glossata</taxon>
        <taxon>Ditrysia</taxon>
        <taxon>Pyraloidea</taxon>
        <taxon>Pyralidae</taxon>
        <taxon>Galleriinae</taxon>
        <taxon>Galleria</taxon>
    </lineage>
</organism>
<reference evidence="3" key="1">
    <citation type="submission" date="2025-08" db="UniProtKB">
        <authorList>
            <consortium name="RefSeq"/>
        </authorList>
    </citation>
    <scope>IDENTIFICATION</scope>
    <source>
        <tissue evidence="3">Whole larvae</tissue>
    </source>
</reference>
<evidence type="ECO:0000256" key="1">
    <source>
        <dbReference type="SAM" id="MobiDB-lite"/>
    </source>
</evidence>
<name>A0A6J3C273_GALME</name>
<feature type="region of interest" description="Disordered" evidence="1">
    <location>
        <begin position="1"/>
        <end position="118"/>
    </location>
</feature>
<dbReference type="InParanoid" id="A0A6J3C273"/>
<dbReference type="AlphaFoldDB" id="A0A6J3C273"/>
<feature type="compositionally biased region" description="Basic and acidic residues" evidence="1">
    <location>
        <begin position="7"/>
        <end position="47"/>
    </location>
</feature>
<feature type="compositionally biased region" description="Polar residues" evidence="1">
    <location>
        <begin position="50"/>
        <end position="60"/>
    </location>
</feature>
<dbReference type="Proteomes" id="UP001652740">
    <property type="component" value="Unplaced"/>
</dbReference>
<dbReference type="RefSeq" id="XP_031765910.2">
    <property type="nucleotide sequence ID" value="XM_031910050.2"/>
</dbReference>
<accession>A0A6J3C273</accession>
<feature type="compositionally biased region" description="Basic residues" evidence="1">
    <location>
        <begin position="105"/>
        <end position="118"/>
    </location>
</feature>
<gene>
    <name evidence="3" type="primary">LOC116413080</name>
</gene>
<proteinExistence type="predicted"/>
<sequence>MDDENAKEENHQPSSSKKESQRDSEKDLYDGKREYEERGKYDRHDDGVSVSESFTTGSDSVKSRIDTADVNPEIPKPPMEKGKREKPKRKKRGKRRNGRVEKRRSLGRRQVFRRAPKRRLRERKEIRDLSVSTIFTSSSRILGCKHCGHRCCRRR</sequence>